<sequence>MKNAIKLFMMDVKKVAQTPGALVLIAGLAILPSFYAWFNLEATWDPYSNTDQIKIAVVNEDEGDVVKDKKINVGNKIEETLRKDDHFDWRFMSREKADQDLRMGKYYAAIYIPKAFTHEITGTLRKDPQQAKVTYKVNQKLNAIAPKMTDAGTSEIVKKANDNFNETVTKVLLDQADQLGIKLEDQIPAYEKVRDGVFAADQALPKIERFRRAIIYADDNQDKIDNYANEFRNLENYKDEAISATERLNQINASIPAINERAELIVDLNRYMPDIERVLQVASGVPNRFPAINDGVDLAVAGTEKGLQDLNAANERLPIVKERLNAYGEVIDRAQSTNQDIANSIQNAPTDNHVQTTPQSSPSHQYQTAQLSTANDSNLQPLPDGQVMSEEDANAMTAAYAKALTSVNDTAASQIEATQSDIEAAKTLSFGIMSSNQPDEFKQPLTHLIARMNHASKSLRDYRDFLSQVEQTEGIDLSKAQQKLKNTQEDLTTVTKRLNALNDAIAGGNSGKSEAADVIHALSDIQERLNSAQTTVETDIQNALLNVSDAVGKALNKGATTIDTAQAKLQDVERIIRTGQRVLTEGNERLTRLREVLPSIEATYVDAMSIAQSNFPKFKENVARASDFVQNDLPKLESRLNNATNTVNQNLPELFAKYDRLREILDENQPRAKASLSQLADFARNQMPNVEKDIQKANDIFTELDKNNTLQDMIDFLRNDLKKQAGVIANPIDIQKEDVFPVKDYGSASTPFYTALAIWVGALLLVSLLTVHNKHETLKPYLTIRETYLGKMGIFLTMNMIQAFIVSVGDIVILKASVESVPLFIALCVYSAMIFMTIVYTLVSLLGNPGKALAIIILVLQIAGGGGTFPIEVTPAFFQAIHPFLPFSYSIDALREAVGGPVPEILTYKVLTLGLFGVGFFLLGIIGKPYIGPLAQTLADKAEKSDILE</sequence>
<keyword evidence="3 6" id="KW-1133">Transmembrane helix</keyword>
<dbReference type="AlphaFoldDB" id="A0AAX1RY82"/>
<name>A0AAX1RY82_9STAP</name>
<feature type="transmembrane region" description="Helical" evidence="6">
    <location>
        <begin position="905"/>
        <end position="926"/>
    </location>
</feature>
<dbReference type="EMBL" id="QKYD01000014">
    <property type="protein sequence ID" value="REI25269.1"/>
    <property type="molecule type" value="Genomic_DNA"/>
</dbReference>
<dbReference type="RefSeq" id="WP_115855822.1">
    <property type="nucleotide sequence ID" value="NZ_CAJUZQ010000012.1"/>
</dbReference>
<comment type="subcellular location">
    <subcellularLocation>
        <location evidence="1">Membrane</location>
        <topology evidence="1">Multi-pass membrane protein</topology>
    </subcellularLocation>
</comment>
<reference evidence="8 9" key="1">
    <citation type="journal article" date="2018" name="Vet. Microbiol.">
        <title>Characterisation of Staphylococcus felis isolated from cats using whole genome sequencing.</title>
        <authorList>
            <person name="Worthing K."/>
            <person name="Pang S."/>
            <person name="Trott D.J."/>
            <person name="Abraham S."/>
            <person name="Coombs G.W."/>
            <person name="Jordan D."/>
            <person name="McIntyre L."/>
            <person name="Davies M.R."/>
            <person name="Norris J."/>
        </authorList>
    </citation>
    <scope>NUCLEOTIDE SEQUENCE [LARGE SCALE GENOMIC DNA]</scope>
    <source>
        <strain evidence="8 9">F25</strain>
    </source>
</reference>
<dbReference type="InterPro" id="IPR017501">
    <property type="entry name" value="Phage_infect_YhgE_C"/>
</dbReference>
<keyword evidence="4 6" id="KW-0472">Membrane</keyword>
<keyword evidence="2 6" id="KW-0812">Transmembrane</keyword>
<evidence type="ECO:0000313" key="9">
    <source>
        <dbReference type="Proteomes" id="UP000256337"/>
    </source>
</evidence>
<keyword evidence="5" id="KW-0175">Coiled coil</keyword>
<feature type="domain" description="ABC-2 type transporter transmembrane" evidence="7">
    <location>
        <begin position="664"/>
        <end position="926"/>
    </location>
</feature>
<protein>
    <submittedName>
        <fullName evidence="8">YhgE/Pip domain-containing protein</fullName>
    </submittedName>
</protein>
<feature type="transmembrane region" description="Helical" evidence="6">
    <location>
        <begin position="820"/>
        <end position="840"/>
    </location>
</feature>
<dbReference type="PANTHER" id="PTHR43077:SF10">
    <property type="entry name" value="TRANSPORT PERMEASE PROTEIN"/>
    <property type="match status" value="1"/>
</dbReference>
<evidence type="ECO:0000256" key="3">
    <source>
        <dbReference type="ARBA" id="ARBA00022989"/>
    </source>
</evidence>
<dbReference type="PANTHER" id="PTHR43077">
    <property type="entry name" value="TRANSPORT PERMEASE YVFS-RELATED"/>
    <property type="match status" value="1"/>
</dbReference>
<dbReference type="Gene3D" id="3.40.1710.10">
    <property type="entry name" value="abc type-2 transporter like domain"/>
    <property type="match status" value="1"/>
</dbReference>
<evidence type="ECO:0000256" key="6">
    <source>
        <dbReference type="SAM" id="Phobius"/>
    </source>
</evidence>
<comment type="caution">
    <text evidence="8">The sequence shown here is derived from an EMBL/GenBank/DDBJ whole genome shotgun (WGS) entry which is preliminary data.</text>
</comment>
<evidence type="ECO:0000256" key="2">
    <source>
        <dbReference type="ARBA" id="ARBA00022692"/>
    </source>
</evidence>
<dbReference type="InterPro" id="IPR017500">
    <property type="entry name" value="Phage_infect_YhgE_N"/>
</dbReference>
<feature type="domain" description="ABC-2 type transporter transmembrane" evidence="7">
    <location>
        <begin position="30"/>
        <end position="166"/>
    </location>
</feature>
<dbReference type="GO" id="GO:0016020">
    <property type="term" value="C:membrane"/>
    <property type="evidence" value="ECO:0007669"/>
    <property type="project" value="UniProtKB-SubCell"/>
</dbReference>
<dbReference type="InterPro" id="IPR051328">
    <property type="entry name" value="T7SS_ABC-Transporter"/>
</dbReference>
<evidence type="ECO:0000256" key="5">
    <source>
        <dbReference type="SAM" id="Coils"/>
    </source>
</evidence>
<evidence type="ECO:0000256" key="1">
    <source>
        <dbReference type="ARBA" id="ARBA00004141"/>
    </source>
</evidence>
<feature type="transmembrane region" description="Helical" evidence="6">
    <location>
        <begin position="852"/>
        <end position="871"/>
    </location>
</feature>
<dbReference type="NCBIfam" id="TIGR03062">
    <property type="entry name" value="pip_yhgE_Cterm"/>
    <property type="match status" value="1"/>
</dbReference>
<organism evidence="8 9">
    <name type="scientific">Staphylococcus felis</name>
    <dbReference type="NCBI Taxonomy" id="46127"/>
    <lineage>
        <taxon>Bacteria</taxon>
        <taxon>Bacillati</taxon>
        <taxon>Bacillota</taxon>
        <taxon>Bacilli</taxon>
        <taxon>Bacillales</taxon>
        <taxon>Staphylococcaceae</taxon>
        <taxon>Staphylococcus</taxon>
    </lineage>
</organism>
<dbReference type="Pfam" id="PF12698">
    <property type="entry name" value="ABC2_membrane_3"/>
    <property type="match status" value="2"/>
</dbReference>
<feature type="coiled-coil region" evidence="5">
    <location>
        <begin position="477"/>
        <end position="504"/>
    </location>
</feature>
<dbReference type="NCBIfam" id="TIGR03061">
    <property type="entry name" value="pip_yhgE_Nterm"/>
    <property type="match status" value="1"/>
</dbReference>
<evidence type="ECO:0000259" key="7">
    <source>
        <dbReference type="Pfam" id="PF12698"/>
    </source>
</evidence>
<dbReference type="GO" id="GO:0140359">
    <property type="term" value="F:ABC-type transporter activity"/>
    <property type="evidence" value="ECO:0007669"/>
    <property type="project" value="InterPro"/>
</dbReference>
<feature type="transmembrane region" description="Helical" evidence="6">
    <location>
        <begin position="792"/>
        <end position="814"/>
    </location>
</feature>
<feature type="coiled-coil region" evidence="5">
    <location>
        <begin position="217"/>
        <end position="254"/>
    </location>
</feature>
<evidence type="ECO:0000256" key="4">
    <source>
        <dbReference type="ARBA" id="ARBA00023136"/>
    </source>
</evidence>
<accession>A0AAX1RY82</accession>
<proteinExistence type="predicted"/>
<evidence type="ECO:0000313" key="8">
    <source>
        <dbReference type="EMBL" id="REI25269.1"/>
    </source>
</evidence>
<gene>
    <name evidence="8" type="ORF">DOS76_00520</name>
</gene>
<dbReference type="Proteomes" id="UP000256337">
    <property type="component" value="Unassembled WGS sequence"/>
</dbReference>
<feature type="transmembrane region" description="Helical" evidence="6">
    <location>
        <begin position="752"/>
        <end position="771"/>
    </location>
</feature>
<dbReference type="InterPro" id="IPR013525">
    <property type="entry name" value="ABC2_TM"/>
</dbReference>